<sequence>MKKFIWKATIKVNIFVLRLIGLWPRRRKNYKIDSYTLYSLLLLILFMTMHEIVLTYTLFQVYTNLEALTEIIFMYGLETLLIFKVCCFMKNMTSVKEIMHHLNDDLFQPKNQEQIILVQPGLKEWKITYTIFSTSMVANIFFWTFYPILDGSVNERRLPFLALYPYDFKESPFYQLTYLHQIISVSLMAIAAINIDMFLGAVMAYLGSQCELICDNLKNIKENYFGETFLECVRQHMLTLTVVEKFERFFSFVILGQLLTSSVCIGLAMFHLTLVAPLSSEFYSLLFYIISISLQIFQYCWFGNQIEAKVRIVLS</sequence>
<dbReference type="Proteomes" id="UP001168821">
    <property type="component" value="Unassembled WGS sequence"/>
</dbReference>
<evidence type="ECO:0000256" key="5">
    <source>
        <dbReference type="ARBA" id="ARBA00022725"/>
    </source>
</evidence>
<keyword evidence="7 10" id="KW-0472">Membrane</keyword>
<keyword evidence="3" id="KW-0716">Sensory transduction</keyword>
<dbReference type="GO" id="GO:0005549">
    <property type="term" value="F:odorant binding"/>
    <property type="evidence" value="ECO:0007669"/>
    <property type="project" value="InterPro"/>
</dbReference>
<keyword evidence="12" id="KW-1185">Reference proteome</keyword>
<feature type="transmembrane region" description="Helical" evidence="10">
    <location>
        <begin position="249"/>
        <end position="270"/>
    </location>
</feature>
<evidence type="ECO:0000256" key="4">
    <source>
        <dbReference type="ARBA" id="ARBA00022692"/>
    </source>
</evidence>
<dbReference type="GO" id="GO:0007165">
    <property type="term" value="P:signal transduction"/>
    <property type="evidence" value="ECO:0007669"/>
    <property type="project" value="UniProtKB-KW"/>
</dbReference>
<reference evidence="11" key="1">
    <citation type="journal article" date="2023" name="G3 (Bethesda)">
        <title>Whole genome assemblies of Zophobas morio and Tenebrio molitor.</title>
        <authorList>
            <person name="Kaur S."/>
            <person name="Stinson S.A."/>
            <person name="diCenzo G.C."/>
        </authorList>
    </citation>
    <scope>NUCLEOTIDE SEQUENCE</scope>
    <source>
        <strain evidence="11">QUZm001</strain>
    </source>
</reference>
<dbReference type="AlphaFoldDB" id="A0AA38IZJ1"/>
<dbReference type="Pfam" id="PF02949">
    <property type="entry name" value="7tm_6"/>
    <property type="match status" value="1"/>
</dbReference>
<proteinExistence type="predicted"/>
<evidence type="ECO:0000256" key="2">
    <source>
        <dbReference type="ARBA" id="ARBA00022475"/>
    </source>
</evidence>
<comment type="caution">
    <text evidence="11">The sequence shown here is derived from an EMBL/GenBank/DDBJ whole genome shotgun (WGS) entry which is preliminary data.</text>
</comment>
<name>A0AA38IZJ1_9CUCU</name>
<feature type="transmembrane region" description="Helical" evidence="10">
    <location>
        <begin position="178"/>
        <end position="199"/>
    </location>
</feature>
<accession>A0AA38IZJ1</accession>
<dbReference type="GO" id="GO:0004984">
    <property type="term" value="F:olfactory receptor activity"/>
    <property type="evidence" value="ECO:0007669"/>
    <property type="project" value="InterPro"/>
</dbReference>
<evidence type="ECO:0000256" key="3">
    <source>
        <dbReference type="ARBA" id="ARBA00022606"/>
    </source>
</evidence>
<dbReference type="GO" id="GO:0005886">
    <property type="term" value="C:plasma membrane"/>
    <property type="evidence" value="ECO:0007669"/>
    <property type="project" value="UniProtKB-SubCell"/>
</dbReference>
<keyword evidence="6 10" id="KW-1133">Transmembrane helix</keyword>
<evidence type="ECO:0000256" key="6">
    <source>
        <dbReference type="ARBA" id="ARBA00022989"/>
    </source>
</evidence>
<evidence type="ECO:0000256" key="9">
    <source>
        <dbReference type="ARBA" id="ARBA00023224"/>
    </source>
</evidence>
<keyword evidence="4 10" id="KW-0812">Transmembrane</keyword>
<gene>
    <name evidence="11" type="ORF">Zmor_007642</name>
</gene>
<dbReference type="InterPro" id="IPR004117">
    <property type="entry name" value="7tm6_olfct_rcpt"/>
</dbReference>
<evidence type="ECO:0008006" key="13">
    <source>
        <dbReference type="Google" id="ProtNLM"/>
    </source>
</evidence>
<feature type="transmembrane region" description="Helical" evidence="10">
    <location>
        <begin position="35"/>
        <end position="59"/>
    </location>
</feature>
<keyword evidence="8" id="KW-0675">Receptor</keyword>
<evidence type="ECO:0000313" key="11">
    <source>
        <dbReference type="EMBL" id="KAJ3663356.1"/>
    </source>
</evidence>
<comment type="subcellular location">
    <subcellularLocation>
        <location evidence="1">Cell membrane</location>
        <topology evidence="1">Multi-pass membrane protein</topology>
    </subcellularLocation>
</comment>
<protein>
    <recommendedName>
        <fullName evidence="13">Odorant receptor</fullName>
    </recommendedName>
</protein>
<evidence type="ECO:0000256" key="10">
    <source>
        <dbReference type="SAM" id="Phobius"/>
    </source>
</evidence>
<evidence type="ECO:0000256" key="8">
    <source>
        <dbReference type="ARBA" id="ARBA00023170"/>
    </source>
</evidence>
<evidence type="ECO:0000256" key="1">
    <source>
        <dbReference type="ARBA" id="ARBA00004651"/>
    </source>
</evidence>
<dbReference type="EMBL" id="JALNTZ010000002">
    <property type="protein sequence ID" value="KAJ3663356.1"/>
    <property type="molecule type" value="Genomic_DNA"/>
</dbReference>
<feature type="transmembrane region" description="Helical" evidence="10">
    <location>
        <begin position="71"/>
        <end position="89"/>
    </location>
</feature>
<organism evidence="11 12">
    <name type="scientific">Zophobas morio</name>
    <dbReference type="NCBI Taxonomy" id="2755281"/>
    <lineage>
        <taxon>Eukaryota</taxon>
        <taxon>Metazoa</taxon>
        <taxon>Ecdysozoa</taxon>
        <taxon>Arthropoda</taxon>
        <taxon>Hexapoda</taxon>
        <taxon>Insecta</taxon>
        <taxon>Pterygota</taxon>
        <taxon>Neoptera</taxon>
        <taxon>Endopterygota</taxon>
        <taxon>Coleoptera</taxon>
        <taxon>Polyphaga</taxon>
        <taxon>Cucujiformia</taxon>
        <taxon>Tenebrionidae</taxon>
        <taxon>Zophobas</taxon>
    </lineage>
</organism>
<feature type="transmembrane region" description="Helical" evidence="10">
    <location>
        <begin position="282"/>
        <end position="302"/>
    </location>
</feature>
<keyword evidence="5" id="KW-0552">Olfaction</keyword>
<dbReference type="PANTHER" id="PTHR21137">
    <property type="entry name" value="ODORANT RECEPTOR"/>
    <property type="match status" value="1"/>
</dbReference>
<feature type="transmembrane region" description="Helical" evidence="10">
    <location>
        <begin position="127"/>
        <end position="149"/>
    </location>
</feature>
<dbReference type="PANTHER" id="PTHR21137:SF35">
    <property type="entry name" value="ODORANT RECEPTOR 19A-RELATED"/>
    <property type="match status" value="1"/>
</dbReference>
<keyword evidence="2" id="KW-1003">Cell membrane</keyword>
<evidence type="ECO:0000256" key="7">
    <source>
        <dbReference type="ARBA" id="ARBA00023136"/>
    </source>
</evidence>
<evidence type="ECO:0000313" key="12">
    <source>
        <dbReference type="Proteomes" id="UP001168821"/>
    </source>
</evidence>
<keyword evidence="9" id="KW-0807">Transducer</keyword>